<reference evidence="1 2" key="1">
    <citation type="journal article" date="2016" name="Front. Microbiol.">
        <title>Genomic Resource of Rice Seed Associated Bacteria.</title>
        <authorList>
            <person name="Midha S."/>
            <person name="Bansal K."/>
            <person name="Sharma S."/>
            <person name="Kumar N."/>
            <person name="Patil P.P."/>
            <person name="Chaudhry V."/>
            <person name="Patil P.B."/>
        </authorList>
    </citation>
    <scope>NUCLEOTIDE SEQUENCE [LARGE SCALE GENOMIC DNA]</scope>
    <source>
        <strain evidence="1 2">RSA11</strain>
    </source>
</reference>
<sequence length="181" mass="20545">MTIGPTHAGKTTFARQLAQRLPASLVIDQDLQARFLLEHYSDLVPTEGPNQIKHDLTGWLIEQAITSSFETIILCNANTTQTGRKQLLDPFSRSTFRSILVWFDLPEVTIADRLTHSKRDGREIRGDSSYYDIYQRQRIEPPVSVEADKIVRLRSTEDVDTFLDHVTNPTLDALFDAVSTD</sequence>
<dbReference type="AlphaFoldDB" id="A0AAW3MDF7"/>
<dbReference type="SUPFAM" id="SSF52540">
    <property type="entry name" value="P-loop containing nucleoside triphosphate hydrolases"/>
    <property type="match status" value="1"/>
</dbReference>
<protein>
    <recommendedName>
        <fullName evidence="3">ATP-binding protein</fullName>
    </recommendedName>
</protein>
<dbReference type="Pfam" id="PF13671">
    <property type="entry name" value="AAA_33"/>
    <property type="match status" value="1"/>
</dbReference>
<dbReference type="EMBL" id="LDQV01000012">
    <property type="protein sequence ID" value="KTR27799.1"/>
    <property type="molecule type" value="Genomic_DNA"/>
</dbReference>
<proteinExistence type="predicted"/>
<comment type="caution">
    <text evidence="1">The sequence shown here is derived from an EMBL/GenBank/DDBJ whole genome shotgun (WGS) entry which is preliminary data.</text>
</comment>
<evidence type="ECO:0000313" key="1">
    <source>
        <dbReference type="EMBL" id="KTR27799.1"/>
    </source>
</evidence>
<organism evidence="1 2">
    <name type="scientific">Exiguobacterium indicum</name>
    <dbReference type="NCBI Taxonomy" id="296995"/>
    <lineage>
        <taxon>Bacteria</taxon>
        <taxon>Bacillati</taxon>
        <taxon>Bacillota</taxon>
        <taxon>Bacilli</taxon>
        <taxon>Bacillales</taxon>
        <taxon>Bacillales Family XII. Incertae Sedis</taxon>
        <taxon>Exiguobacterium</taxon>
    </lineage>
</organism>
<dbReference type="Gene3D" id="3.40.50.300">
    <property type="entry name" value="P-loop containing nucleotide triphosphate hydrolases"/>
    <property type="match status" value="1"/>
</dbReference>
<dbReference type="InterPro" id="IPR027417">
    <property type="entry name" value="P-loop_NTPase"/>
</dbReference>
<evidence type="ECO:0008006" key="3">
    <source>
        <dbReference type="Google" id="ProtNLM"/>
    </source>
</evidence>
<gene>
    <name evidence="1" type="ORF">RSA11_03795</name>
</gene>
<accession>A0AAW3MDF7</accession>
<dbReference type="Proteomes" id="UP000072605">
    <property type="component" value="Unassembled WGS sequence"/>
</dbReference>
<name>A0AAW3MDF7_9BACL</name>
<evidence type="ECO:0000313" key="2">
    <source>
        <dbReference type="Proteomes" id="UP000072605"/>
    </source>
</evidence>